<dbReference type="PANTHER" id="PTHR23510">
    <property type="entry name" value="INNER MEMBRANE TRANSPORT PROTEIN YAJR"/>
    <property type="match status" value="1"/>
</dbReference>
<feature type="transmembrane region" description="Helical" evidence="6">
    <location>
        <begin position="100"/>
        <end position="119"/>
    </location>
</feature>
<keyword evidence="5 6" id="KW-0472">Membrane</keyword>
<proteinExistence type="predicted"/>
<evidence type="ECO:0000256" key="2">
    <source>
        <dbReference type="ARBA" id="ARBA00022448"/>
    </source>
</evidence>
<evidence type="ECO:0000256" key="1">
    <source>
        <dbReference type="ARBA" id="ARBA00004127"/>
    </source>
</evidence>
<dbReference type="PANTHER" id="PTHR23510:SF3">
    <property type="entry name" value="MAJOR FACILITATOR SUPERFAMILY DOMAIN-CONTAINING PROTEIN 8"/>
    <property type="match status" value="1"/>
</dbReference>
<feature type="transmembrane region" description="Helical" evidence="6">
    <location>
        <begin position="34"/>
        <end position="57"/>
    </location>
</feature>
<name>A0ABD2B2Q4_VESSQ</name>
<reference evidence="8 9" key="1">
    <citation type="journal article" date="2024" name="Ann. Entomol. Soc. Am.">
        <title>Genomic analyses of the southern and eastern yellowjacket wasps (Hymenoptera: Vespidae) reveal evolutionary signatures of social life.</title>
        <authorList>
            <person name="Catto M.A."/>
            <person name="Caine P.B."/>
            <person name="Orr S.E."/>
            <person name="Hunt B.G."/>
            <person name="Goodisman M.A.D."/>
        </authorList>
    </citation>
    <scope>NUCLEOTIDE SEQUENCE [LARGE SCALE GENOMIC DNA]</scope>
    <source>
        <strain evidence="8">233</strain>
        <tissue evidence="8">Head and thorax</tissue>
    </source>
</reference>
<dbReference type="GO" id="GO:0012505">
    <property type="term" value="C:endomembrane system"/>
    <property type="evidence" value="ECO:0007669"/>
    <property type="project" value="UniProtKB-SubCell"/>
</dbReference>
<dbReference type="PROSITE" id="PS50850">
    <property type="entry name" value="MFS"/>
    <property type="match status" value="1"/>
</dbReference>
<keyword evidence="3 6" id="KW-0812">Transmembrane</keyword>
<evidence type="ECO:0000256" key="4">
    <source>
        <dbReference type="ARBA" id="ARBA00022989"/>
    </source>
</evidence>
<dbReference type="InterPro" id="IPR051068">
    <property type="entry name" value="MFS_Domain-Containing_Protein"/>
</dbReference>
<dbReference type="SUPFAM" id="SSF103473">
    <property type="entry name" value="MFS general substrate transporter"/>
    <property type="match status" value="1"/>
</dbReference>
<evidence type="ECO:0000256" key="3">
    <source>
        <dbReference type="ARBA" id="ARBA00022692"/>
    </source>
</evidence>
<keyword evidence="9" id="KW-1185">Reference proteome</keyword>
<comment type="caution">
    <text evidence="8">The sequence shown here is derived from an EMBL/GenBank/DDBJ whole genome shotgun (WGS) entry which is preliminary data.</text>
</comment>
<evidence type="ECO:0000256" key="6">
    <source>
        <dbReference type="SAM" id="Phobius"/>
    </source>
</evidence>
<dbReference type="InterPro" id="IPR036259">
    <property type="entry name" value="MFS_trans_sf"/>
</dbReference>
<dbReference type="Proteomes" id="UP001607302">
    <property type="component" value="Unassembled WGS sequence"/>
</dbReference>
<evidence type="ECO:0000313" key="8">
    <source>
        <dbReference type="EMBL" id="KAL2726970.1"/>
    </source>
</evidence>
<evidence type="ECO:0000313" key="9">
    <source>
        <dbReference type="Proteomes" id="UP001607302"/>
    </source>
</evidence>
<comment type="subcellular location">
    <subcellularLocation>
        <location evidence="1">Endomembrane system</location>
        <topology evidence="1">Multi-pass membrane protein</topology>
    </subcellularLocation>
</comment>
<accession>A0ABD2B2Q4</accession>
<keyword evidence="4 6" id="KW-1133">Transmembrane helix</keyword>
<feature type="domain" description="Major facilitator superfamily (MFS) profile" evidence="7">
    <location>
        <begin position="32"/>
        <end position="142"/>
    </location>
</feature>
<protein>
    <submittedName>
        <fullName evidence="8">Major facilitator superfamily domain-containing protein 8</fullName>
    </submittedName>
</protein>
<dbReference type="AlphaFoldDB" id="A0ABD2B2Q4"/>
<dbReference type="InterPro" id="IPR020846">
    <property type="entry name" value="MFS_dom"/>
</dbReference>
<dbReference type="EMBL" id="JAUDFV010000133">
    <property type="protein sequence ID" value="KAL2726970.1"/>
    <property type="molecule type" value="Genomic_DNA"/>
</dbReference>
<sequence>MDWLRKICAKKQSAYINDDLETFKEKTERWKSIYIIYFTMFLMSLGFSIVLTGVWPYLDKLDRTAGKEYMGYVVAANPLGQMLFSPLVGWWGNKRGSVRLPLLITLLLFICASAMYSILEILPGDRKALMASARFLVGVSSG</sequence>
<dbReference type="Gene3D" id="1.20.1250.20">
    <property type="entry name" value="MFS general substrate transporter like domains"/>
    <property type="match status" value="1"/>
</dbReference>
<keyword evidence="2" id="KW-0813">Transport</keyword>
<gene>
    <name evidence="8" type="ORF">V1478_007248</name>
</gene>
<feature type="transmembrane region" description="Helical" evidence="6">
    <location>
        <begin position="69"/>
        <end position="88"/>
    </location>
</feature>
<evidence type="ECO:0000259" key="7">
    <source>
        <dbReference type="PROSITE" id="PS50850"/>
    </source>
</evidence>
<evidence type="ECO:0000256" key="5">
    <source>
        <dbReference type="ARBA" id="ARBA00023136"/>
    </source>
</evidence>
<organism evidence="8 9">
    <name type="scientific">Vespula squamosa</name>
    <name type="common">Southern yellow jacket</name>
    <name type="synonym">Wasp</name>
    <dbReference type="NCBI Taxonomy" id="30214"/>
    <lineage>
        <taxon>Eukaryota</taxon>
        <taxon>Metazoa</taxon>
        <taxon>Ecdysozoa</taxon>
        <taxon>Arthropoda</taxon>
        <taxon>Hexapoda</taxon>
        <taxon>Insecta</taxon>
        <taxon>Pterygota</taxon>
        <taxon>Neoptera</taxon>
        <taxon>Endopterygota</taxon>
        <taxon>Hymenoptera</taxon>
        <taxon>Apocrita</taxon>
        <taxon>Aculeata</taxon>
        <taxon>Vespoidea</taxon>
        <taxon>Vespidae</taxon>
        <taxon>Vespinae</taxon>
        <taxon>Vespula</taxon>
    </lineage>
</organism>